<accession>A0A096DN06</accession>
<dbReference type="InterPro" id="IPR040074">
    <property type="entry name" value="BssD/PflA/YjjW"/>
</dbReference>
<keyword evidence="6" id="KW-0560">Oxidoreductase</keyword>
<dbReference type="GO" id="GO:0016829">
    <property type="term" value="F:lyase activity"/>
    <property type="evidence" value="ECO:0007669"/>
    <property type="project" value="UniProtKB-KW"/>
</dbReference>
<evidence type="ECO:0000256" key="7">
    <source>
        <dbReference type="ARBA" id="ARBA00023004"/>
    </source>
</evidence>
<comment type="similarity">
    <text evidence="2">Belongs to the organic radical-activating enzymes family.</text>
</comment>
<keyword evidence="4" id="KW-0949">S-adenosyl-L-methionine</keyword>
<reference evidence="10 11" key="1">
    <citation type="submission" date="2013-12" db="EMBL/GenBank/DDBJ databases">
        <title>Draft genome sequence of Caloranaerobacter sp. H53214.</title>
        <authorList>
            <person name="Jiang L.J."/>
            <person name="Shao Z.Z."/>
            <person name="Long M.N."/>
        </authorList>
    </citation>
    <scope>NUCLEOTIDE SEQUENCE [LARGE SCALE GENOMIC DNA]</scope>
    <source>
        <strain evidence="10 11">H53214</strain>
    </source>
</reference>
<dbReference type="SFLD" id="SFLDG01118">
    <property type="entry name" value="activating_enzymes__group_2"/>
    <property type="match status" value="1"/>
</dbReference>
<dbReference type="InterPro" id="IPR001989">
    <property type="entry name" value="Radical_activat_CS"/>
</dbReference>
<name>A0A096DN06_9FIRM</name>
<dbReference type="InterPro" id="IPR058240">
    <property type="entry name" value="rSAM_sf"/>
</dbReference>
<evidence type="ECO:0000256" key="2">
    <source>
        <dbReference type="ARBA" id="ARBA00009777"/>
    </source>
</evidence>
<feature type="domain" description="Radical SAM core" evidence="9">
    <location>
        <begin position="20"/>
        <end position="276"/>
    </location>
</feature>
<dbReference type="Pfam" id="PF04055">
    <property type="entry name" value="Radical_SAM"/>
    <property type="match status" value="1"/>
</dbReference>
<dbReference type="PROSITE" id="PS01087">
    <property type="entry name" value="RADICAL_ACTIVATING"/>
    <property type="match status" value="1"/>
</dbReference>
<dbReference type="PIRSF" id="PIRSF000371">
    <property type="entry name" value="PFL_act_enz"/>
    <property type="match status" value="1"/>
</dbReference>
<evidence type="ECO:0000256" key="1">
    <source>
        <dbReference type="ARBA" id="ARBA00001966"/>
    </source>
</evidence>
<keyword evidence="7" id="KW-0408">Iron</keyword>
<gene>
    <name evidence="10" type="ORF">Y919_04915</name>
</gene>
<dbReference type="InterPro" id="IPR007197">
    <property type="entry name" value="rSAM"/>
</dbReference>
<comment type="cofactor">
    <cofactor evidence="1">
        <name>[4Fe-4S] cluster</name>
        <dbReference type="ChEBI" id="CHEBI:49883"/>
    </cofactor>
</comment>
<dbReference type="PANTHER" id="PTHR30352">
    <property type="entry name" value="PYRUVATE FORMATE-LYASE-ACTIVATING ENZYME"/>
    <property type="match status" value="1"/>
</dbReference>
<dbReference type="InterPro" id="IPR034457">
    <property type="entry name" value="Organic_radical-activating"/>
</dbReference>
<dbReference type="PANTHER" id="PTHR30352:SF4">
    <property type="entry name" value="PYRUVATE FORMATE-LYASE 2-ACTIVATING ENZYME"/>
    <property type="match status" value="1"/>
</dbReference>
<dbReference type="GO" id="GO:0051539">
    <property type="term" value="F:4 iron, 4 sulfur cluster binding"/>
    <property type="evidence" value="ECO:0007669"/>
    <property type="project" value="UniProtKB-KW"/>
</dbReference>
<dbReference type="STRING" id="1156417.Y919_04915"/>
<evidence type="ECO:0000256" key="8">
    <source>
        <dbReference type="ARBA" id="ARBA00023014"/>
    </source>
</evidence>
<keyword evidence="3" id="KW-0004">4Fe-4S</keyword>
<evidence type="ECO:0000259" key="9">
    <source>
        <dbReference type="PROSITE" id="PS51918"/>
    </source>
</evidence>
<keyword evidence="5" id="KW-0479">Metal-binding</keyword>
<dbReference type="InterPro" id="IPR012839">
    <property type="entry name" value="Organic_radical_activase"/>
</dbReference>
<evidence type="ECO:0000256" key="4">
    <source>
        <dbReference type="ARBA" id="ARBA00022691"/>
    </source>
</evidence>
<dbReference type="NCBIfam" id="NF007483">
    <property type="entry name" value="PRK10076.1"/>
    <property type="match status" value="1"/>
</dbReference>
<dbReference type="CDD" id="cd01335">
    <property type="entry name" value="Radical_SAM"/>
    <property type="match status" value="1"/>
</dbReference>
<dbReference type="PROSITE" id="PS51918">
    <property type="entry name" value="RADICAL_SAM"/>
    <property type="match status" value="1"/>
</dbReference>
<dbReference type="AlphaFoldDB" id="A0A096DN06"/>
<evidence type="ECO:0000256" key="3">
    <source>
        <dbReference type="ARBA" id="ARBA00022485"/>
    </source>
</evidence>
<evidence type="ECO:0000256" key="5">
    <source>
        <dbReference type="ARBA" id="ARBA00022723"/>
    </source>
</evidence>
<dbReference type="SFLD" id="SFLDS00029">
    <property type="entry name" value="Radical_SAM"/>
    <property type="match status" value="1"/>
</dbReference>
<proteinExistence type="inferred from homology"/>
<dbReference type="Proteomes" id="UP000029622">
    <property type="component" value="Unassembled WGS sequence"/>
</dbReference>
<evidence type="ECO:0000313" key="10">
    <source>
        <dbReference type="EMBL" id="KGG80651.1"/>
    </source>
</evidence>
<sequence length="285" mass="32131">MGCDMMKKAIIFNIQRYSIHDGGGIRTLIFFKGCPLRCPWCSNPESQSFKPEIIRRESLCVKCSSSSCFTCTNTPEQCPTGAIEKVGKEMDVNEVLKEIKKDIIFYDSTGGGVTLSGGEPLSQGEFAIELLEKLKNLGIDTAIETTGFSKWEILDKMSNHLDRILFDLKIMNKEKSIKIINADIDLIKDNFKKLVKKRINIIPRIPLIPKYTMDDENIDAIINFILGQGIKEVHILPYHQYGISKYKSLGKKYILKSLIPPSSEEVERIKEKMTDAGLYVVVGGK</sequence>
<keyword evidence="10" id="KW-0456">Lyase</keyword>
<dbReference type="InterPro" id="IPR013785">
    <property type="entry name" value="Aldolase_TIM"/>
</dbReference>
<dbReference type="SFLD" id="SFLDG01066">
    <property type="entry name" value="organic_radical-activating_enz"/>
    <property type="match status" value="1"/>
</dbReference>
<comment type="caution">
    <text evidence="10">The sequence shown here is derived from an EMBL/GenBank/DDBJ whole genome shotgun (WGS) entry which is preliminary data.</text>
</comment>
<protein>
    <submittedName>
        <fullName evidence="10">Pyruvate formate lyase-activating protein</fullName>
    </submittedName>
</protein>
<keyword evidence="8" id="KW-0411">Iron-sulfur</keyword>
<organism evidence="10 11">
    <name type="scientific">Caloranaerobacter azorensis H53214</name>
    <dbReference type="NCBI Taxonomy" id="1156417"/>
    <lineage>
        <taxon>Bacteria</taxon>
        <taxon>Bacillati</taxon>
        <taxon>Bacillota</taxon>
        <taxon>Tissierellia</taxon>
        <taxon>Tissierellales</taxon>
        <taxon>Thermohalobacteraceae</taxon>
        <taxon>Caloranaerobacter</taxon>
    </lineage>
</organism>
<dbReference type="EMBL" id="AZTB01000018">
    <property type="protein sequence ID" value="KGG80651.1"/>
    <property type="molecule type" value="Genomic_DNA"/>
</dbReference>
<evidence type="ECO:0000256" key="6">
    <source>
        <dbReference type="ARBA" id="ARBA00023002"/>
    </source>
</evidence>
<keyword evidence="10" id="KW-0670">Pyruvate</keyword>
<dbReference type="GO" id="GO:0046872">
    <property type="term" value="F:metal ion binding"/>
    <property type="evidence" value="ECO:0007669"/>
    <property type="project" value="UniProtKB-KW"/>
</dbReference>
<dbReference type="Gene3D" id="3.20.20.70">
    <property type="entry name" value="Aldolase class I"/>
    <property type="match status" value="1"/>
</dbReference>
<evidence type="ECO:0000313" key="11">
    <source>
        <dbReference type="Proteomes" id="UP000029622"/>
    </source>
</evidence>
<dbReference type="GO" id="GO:0016491">
    <property type="term" value="F:oxidoreductase activity"/>
    <property type="evidence" value="ECO:0007669"/>
    <property type="project" value="UniProtKB-KW"/>
</dbReference>
<dbReference type="SUPFAM" id="SSF54862">
    <property type="entry name" value="4Fe-4S ferredoxins"/>
    <property type="match status" value="1"/>
</dbReference>
<dbReference type="SUPFAM" id="SSF102114">
    <property type="entry name" value="Radical SAM enzymes"/>
    <property type="match status" value="1"/>
</dbReference>
<dbReference type="NCBIfam" id="TIGR02494">
    <property type="entry name" value="PFLE_PFLC"/>
    <property type="match status" value="1"/>
</dbReference>